<keyword evidence="4" id="KW-1003">Cell membrane</keyword>
<name>A0A3B1B9A3_9ZZZZ</name>
<feature type="transmembrane region" description="Helical" evidence="12">
    <location>
        <begin position="454"/>
        <end position="482"/>
    </location>
</feature>
<proteinExistence type="inferred from homology"/>
<protein>
    <submittedName>
        <fullName evidence="13">Trk potassium uptake system protein TrkH</fullName>
    </submittedName>
</protein>
<feature type="transmembrane region" description="Helical" evidence="12">
    <location>
        <begin position="136"/>
        <end position="163"/>
    </location>
</feature>
<evidence type="ECO:0000256" key="11">
    <source>
        <dbReference type="ARBA" id="ARBA00023136"/>
    </source>
</evidence>
<evidence type="ECO:0000256" key="6">
    <source>
        <dbReference type="ARBA" id="ARBA00022538"/>
    </source>
</evidence>
<feature type="transmembrane region" description="Helical" evidence="12">
    <location>
        <begin position="184"/>
        <end position="203"/>
    </location>
</feature>
<evidence type="ECO:0000256" key="12">
    <source>
        <dbReference type="SAM" id="Phobius"/>
    </source>
</evidence>
<evidence type="ECO:0000256" key="10">
    <source>
        <dbReference type="ARBA" id="ARBA00023065"/>
    </source>
</evidence>
<evidence type="ECO:0000256" key="8">
    <source>
        <dbReference type="ARBA" id="ARBA00022958"/>
    </source>
</evidence>
<organism evidence="13">
    <name type="scientific">hydrothermal vent metagenome</name>
    <dbReference type="NCBI Taxonomy" id="652676"/>
    <lineage>
        <taxon>unclassified sequences</taxon>
        <taxon>metagenomes</taxon>
        <taxon>ecological metagenomes</taxon>
    </lineage>
</organism>
<evidence type="ECO:0000256" key="7">
    <source>
        <dbReference type="ARBA" id="ARBA00022692"/>
    </source>
</evidence>
<gene>
    <name evidence="13" type="ORF">MNBD_GAMMA25-2293</name>
</gene>
<feature type="transmembrane region" description="Helical" evidence="12">
    <location>
        <begin position="277"/>
        <end position="295"/>
    </location>
</feature>
<keyword evidence="11 12" id="KW-0472">Membrane</keyword>
<comment type="similarity">
    <text evidence="2">Belongs to the TrkH potassium transport family.</text>
</comment>
<feature type="transmembrane region" description="Helical" evidence="12">
    <location>
        <begin position="336"/>
        <end position="364"/>
    </location>
</feature>
<evidence type="ECO:0000256" key="9">
    <source>
        <dbReference type="ARBA" id="ARBA00022989"/>
    </source>
</evidence>
<keyword evidence="8" id="KW-0630">Potassium</keyword>
<keyword evidence="10" id="KW-0406">Ion transport</keyword>
<reference evidence="13" key="1">
    <citation type="submission" date="2018-06" db="EMBL/GenBank/DDBJ databases">
        <authorList>
            <person name="Zhirakovskaya E."/>
        </authorList>
    </citation>
    <scope>NUCLEOTIDE SEQUENCE</scope>
</reference>
<dbReference type="NCBIfam" id="TIGR00933">
    <property type="entry name" value="2a38"/>
    <property type="match status" value="1"/>
</dbReference>
<evidence type="ECO:0000256" key="5">
    <source>
        <dbReference type="ARBA" id="ARBA00022519"/>
    </source>
</evidence>
<dbReference type="PANTHER" id="PTHR32024:SF2">
    <property type="entry name" value="TRK SYSTEM POTASSIUM UPTAKE PROTEIN TRKG-RELATED"/>
    <property type="match status" value="1"/>
</dbReference>
<dbReference type="PANTHER" id="PTHR32024">
    <property type="entry name" value="TRK SYSTEM POTASSIUM UPTAKE PROTEIN TRKG-RELATED"/>
    <property type="match status" value="1"/>
</dbReference>
<accession>A0A3B1B9A3</accession>
<evidence type="ECO:0000256" key="4">
    <source>
        <dbReference type="ARBA" id="ARBA00022475"/>
    </source>
</evidence>
<sequence>MQFLVIQRIVGLLLVIFSSTMLPPMLVSVIYLDDGFESFFYAFAVTLITGIALWLPVKNQRRELRLRDGFLVVVMFWTVLGLFGAIPFVLTEHPHLTITDAVFESLSGLTTTGATVLTGIDQLPKSILYYRQQLQWLGGMGIIVLAVAIMPMLGIGGMQLYRAETPGPIKDSKLTPRITETAKALWYIYLTLTVACGIGYWMAGMDAFDALAHSFATVAIGGFSTHDASMGYFIDKPMVEAVAIVFMFISGINFALHFTAWRTRNLRNYLFDSEFKTYLALMIIICIITSSYLYYQGLFATHQETLIHSIFQVVSIGTTTGFTTHQYHLWPGFLPVMLLFTSFIGACAGSTGGGMKVIRFLLLLRQGMREIIRVIHPNAIIPIKIGGKAMPPRVVESVWGFFSAYVAAFVVIMLIMMMTGLNQITAFSAVAATMNNLGPGLGDVALSYASLEPVAKWVLCFAMLLGRLEIFTLLVLLTPAFWRK</sequence>
<evidence type="ECO:0000256" key="1">
    <source>
        <dbReference type="ARBA" id="ARBA00004429"/>
    </source>
</evidence>
<keyword evidence="7 12" id="KW-0812">Transmembrane</keyword>
<evidence type="ECO:0000313" key="13">
    <source>
        <dbReference type="EMBL" id="VAX07998.1"/>
    </source>
</evidence>
<feature type="transmembrane region" description="Helical" evidence="12">
    <location>
        <begin position="238"/>
        <end position="256"/>
    </location>
</feature>
<dbReference type="AlphaFoldDB" id="A0A3B1B9A3"/>
<keyword evidence="6" id="KW-0633">Potassium transport</keyword>
<feature type="transmembrane region" description="Helical" evidence="12">
    <location>
        <begin position="69"/>
        <end position="90"/>
    </location>
</feature>
<feature type="transmembrane region" description="Helical" evidence="12">
    <location>
        <begin position="38"/>
        <end position="57"/>
    </location>
</feature>
<dbReference type="GO" id="GO:0005886">
    <property type="term" value="C:plasma membrane"/>
    <property type="evidence" value="ECO:0007669"/>
    <property type="project" value="UniProtKB-SubCell"/>
</dbReference>
<dbReference type="PIRSF" id="PIRSF006247">
    <property type="entry name" value="TrkH"/>
    <property type="match status" value="1"/>
</dbReference>
<dbReference type="GO" id="GO:0015379">
    <property type="term" value="F:potassium:chloride symporter activity"/>
    <property type="evidence" value="ECO:0007669"/>
    <property type="project" value="InterPro"/>
</dbReference>
<dbReference type="Pfam" id="PF02386">
    <property type="entry name" value="TrkH"/>
    <property type="match status" value="1"/>
</dbReference>
<feature type="transmembrane region" description="Helical" evidence="12">
    <location>
        <begin position="12"/>
        <end position="32"/>
    </location>
</feature>
<evidence type="ECO:0000256" key="2">
    <source>
        <dbReference type="ARBA" id="ARBA00009137"/>
    </source>
</evidence>
<keyword evidence="9 12" id="KW-1133">Transmembrane helix</keyword>
<comment type="subcellular location">
    <subcellularLocation>
        <location evidence="1">Cell inner membrane</location>
        <topology evidence="1">Multi-pass membrane protein</topology>
    </subcellularLocation>
</comment>
<feature type="transmembrane region" description="Helical" evidence="12">
    <location>
        <begin position="398"/>
        <end position="418"/>
    </location>
</feature>
<dbReference type="InterPro" id="IPR004772">
    <property type="entry name" value="TrkH"/>
</dbReference>
<keyword evidence="3" id="KW-0813">Transport</keyword>
<evidence type="ECO:0000256" key="3">
    <source>
        <dbReference type="ARBA" id="ARBA00022448"/>
    </source>
</evidence>
<dbReference type="EMBL" id="UOFY01000023">
    <property type="protein sequence ID" value="VAX07998.1"/>
    <property type="molecule type" value="Genomic_DNA"/>
</dbReference>
<dbReference type="InterPro" id="IPR003445">
    <property type="entry name" value="Cat_transpt"/>
</dbReference>
<keyword evidence="5" id="KW-0997">Cell inner membrane</keyword>